<dbReference type="Proteomes" id="UP000567885">
    <property type="component" value="Unassembled WGS sequence"/>
</dbReference>
<dbReference type="InterPro" id="IPR011990">
    <property type="entry name" value="TPR-like_helical_dom_sf"/>
</dbReference>
<keyword evidence="2" id="KW-1185">Reference proteome</keyword>
<organism evidence="1 2">
    <name type="scientific">Fusarium heterosporum</name>
    <dbReference type="NCBI Taxonomy" id="42747"/>
    <lineage>
        <taxon>Eukaryota</taxon>
        <taxon>Fungi</taxon>
        <taxon>Dikarya</taxon>
        <taxon>Ascomycota</taxon>
        <taxon>Pezizomycotina</taxon>
        <taxon>Sordariomycetes</taxon>
        <taxon>Hypocreomycetidae</taxon>
        <taxon>Hypocreales</taxon>
        <taxon>Nectriaceae</taxon>
        <taxon>Fusarium</taxon>
        <taxon>Fusarium heterosporum species complex</taxon>
    </lineage>
</organism>
<dbReference type="Pfam" id="PF13374">
    <property type="entry name" value="TPR_10"/>
    <property type="match status" value="2"/>
</dbReference>
<reference evidence="1 2" key="1">
    <citation type="submission" date="2020-05" db="EMBL/GenBank/DDBJ databases">
        <title>Identification and distribution of gene clusters putatively required for synthesis of sphingolipid metabolism inhibitors in phylogenetically diverse species of the filamentous fungus Fusarium.</title>
        <authorList>
            <person name="Kim H.-S."/>
            <person name="Busman M."/>
            <person name="Brown D.W."/>
            <person name="Divon H."/>
            <person name="Uhlig S."/>
            <person name="Proctor R.H."/>
        </authorList>
    </citation>
    <scope>NUCLEOTIDE SEQUENCE [LARGE SCALE GENOMIC DNA]</scope>
    <source>
        <strain evidence="1 2">NRRL 20693</strain>
    </source>
</reference>
<dbReference type="EMBL" id="JAAGWQ010000654">
    <property type="protein sequence ID" value="KAF5653009.1"/>
    <property type="molecule type" value="Genomic_DNA"/>
</dbReference>
<gene>
    <name evidence="1" type="ORF">FHETE_11433</name>
</gene>
<dbReference type="AlphaFoldDB" id="A0A8H5SLD9"/>
<sequence length="220" mass="25418">MQGSYSIHRLIHAWSYDRVQSNGEEVNHYCYAASQLLDDCIEIVSDRRDRPVTKLRVVPHSTSNIHSLEKVSRANDWNKVDWLETIERFGIFLDNIGRWNDAAVSRNDVFEKRRWILGDEHPYTITAMSNLANTLGDECKLVEAALMMSEVLEKRQRILGYEHPDTIMAMNNLAHTLSDQGKLDEAIEPSDVSTFKGQPFRKTVTVKLQKVRDLFRRDPS</sequence>
<accession>A0A8H5SLD9</accession>
<dbReference type="OrthoDB" id="5086500at2759"/>
<dbReference type="PANTHER" id="PTHR46082">
    <property type="entry name" value="ATP/GTP-BINDING PROTEIN-RELATED"/>
    <property type="match status" value="1"/>
</dbReference>
<evidence type="ECO:0000313" key="1">
    <source>
        <dbReference type="EMBL" id="KAF5653009.1"/>
    </source>
</evidence>
<comment type="caution">
    <text evidence="1">The sequence shown here is derived from an EMBL/GenBank/DDBJ whole genome shotgun (WGS) entry which is preliminary data.</text>
</comment>
<dbReference type="Gene3D" id="1.25.40.10">
    <property type="entry name" value="Tetratricopeptide repeat domain"/>
    <property type="match status" value="1"/>
</dbReference>
<dbReference type="InterPro" id="IPR053137">
    <property type="entry name" value="NLR-like"/>
</dbReference>
<evidence type="ECO:0008006" key="3">
    <source>
        <dbReference type="Google" id="ProtNLM"/>
    </source>
</evidence>
<evidence type="ECO:0000313" key="2">
    <source>
        <dbReference type="Proteomes" id="UP000567885"/>
    </source>
</evidence>
<protein>
    <recommendedName>
        <fullName evidence="3">Kinesin light chain</fullName>
    </recommendedName>
</protein>
<name>A0A8H5SLD9_FUSHE</name>
<proteinExistence type="predicted"/>
<dbReference type="PANTHER" id="PTHR46082:SF6">
    <property type="entry name" value="AAA+ ATPASE DOMAIN-CONTAINING PROTEIN-RELATED"/>
    <property type="match status" value="1"/>
</dbReference>
<dbReference type="SUPFAM" id="SSF48452">
    <property type="entry name" value="TPR-like"/>
    <property type="match status" value="1"/>
</dbReference>